<dbReference type="PANTHER" id="PTHR20977">
    <property type="entry name" value="AT13385P-RELATED"/>
    <property type="match status" value="1"/>
</dbReference>
<gene>
    <name evidence="2" type="primary">LOC127565623</name>
</gene>
<dbReference type="GeneID" id="127565623"/>
<dbReference type="RefSeq" id="XP_051861003.1">
    <property type="nucleotide sequence ID" value="XM_052005043.1"/>
</dbReference>
<dbReference type="Pfam" id="PF07248">
    <property type="entry name" value="DUF1431"/>
    <property type="match status" value="1"/>
</dbReference>
<proteinExistence type="predicted"/>
<dbReference type="PANTHER" id="PTHR20977:SF0">
    <property type="entry name" value="AT13385P-RELATED"/>
    <property type="match status" value="1"/>
</dbReference>
<protein>
    <submittedName>
        <fullName evidence="2">Uncharacterized protein LOC127565623</fullName>
    </submittedName>
</protein>
<reference evidence="2" key="1">
    <citation type="submission" date="2025-08" db="UniProtKB">
        <authorList>
            <consortium name="RefSeq"/>
        </authorList>
    </citation>
    <scope>IDENTIFICATION</scope>
    <source>
        <strain evidence="2">15112-1751.03</strain>
        <tissue evidence="2">Whole Adult</tissue>
    </source>
</reference>
<dbReference type="AlphaFoldDB" id="A0A9C6T3W7"/>
<evidence type="ECO:0000313" key="1">
    <source>
        <dbReference type="Proteomes" id="UP000515160"/>
    </source>
</evidence>
<evidence type="ECO:0000313" key="2">
    <source>
        <dbReference type="RefSeq" id="XP_051861003.1"/>
    </source>
</evidence>
<dbReference type="SMART" id="SM00689">
    <property type="entry name" value="DM6"/>
    <property type="match status" value="1"/>
</dbReference>
<accession>A0A9C6T3W7</accession>
<sequence>MRYFGRVYGSRIGITTVRTYSCKQPVHSDPPCVSPNPKCFVVEDKCGAARDYLTNKIPLDKHMVEAQRQTKDGEFEPPCCVSRMVFPPPEKFKPSVTKPKERPPFRSMWEPKCEAKEQFYCKKMLPRFDEMFYHPSDKKRAFQRTWTECPPIKERLKKVCCLDAIEPPEIQRRVKERCPAVTCTFDYVQMRHVCKKTDPDQNNKCTKIHWPCCKPARCPPYCHRVRKLNKCLRLRAPHKSFSETRQWQRPLRERECNRVPPSICEIIREGLHQKQFKLKSECPTG</sequence>
<dbReference type="InterPro" id="IPR006611">
    <property type="entry name" value="DUF1431_DROsp"/>
</dbReference>
<organism evidence="1 2">
    <name type="scientific">Drosophila albomicans</name>
    <name type="common">Fruit fly</name>
    <dbReference type="NCBI Taxonomy" id="7291"/>
    <lineage>
        <taxon>Eukaryota</taxon>
        <taxon>Metazoa</taxon>
        <taxon>Ecdysozoa</taxon>
        <taxon>Arthropoda</taxon>
        <taxon>Hexapoda</taxon>
        <taxon>Insecta</taxon>
        <taxon>Pterygota</taxon>
        <taxon>Neoptera</taxon>
        <taxon>Endopterygota</taxon>
        <taxon>Diptera</taxon>
        <taxon>Brachycera</taxon>
        <taxon>Muscomorpha</taxon>
        <taxon>Ephydroidea</taxon>
        <taxon>Drosophilidae</taxon>
        <taxon>Drosophila</taxon>
    </lineage>
</organism>
<keyword evidence="1" id="KW-1185">Reference proteome</keyword>
<dbReference type="Proteomes" id="UP000515160">
    <property type="component" value="Chromosome 3"/>
</dbReference>
<dbReference type="OrthoDB" id="7812215at2759"/>
<name>A0A9C6T3W7_DROAB</name>